<evidence type="ECO:0000256" key="3">
    <source>
        <dbReference type="ARBA" id="ARBA00022842"/>
    </source>
</evidence>
<name>A0AAJ5FC86_9DEIO</name>
<gene>
    <name evidence="8" type="ORF">FCS05_01525</name>
    <name evidence="7" type="ORF">HNQ10_000276</name>
</gene>
<feature type="binding site" evidence="5">
    <location>
        <position position="135"/>
    </location>
    <ligand>
        <name>Mg(2+)</name>
        <dbReference type="ChEBI" id="CHEBI:18420"/>
    </ligand>
</feature>
<dbReference type="SUPFAM" id="SSF51621">
    <property type="entry name" value="Phosphoenolpyruvate/pyruvate domain"/>
    <property type="match status" value="1"/>
</dbReference>
<dbReference type="PANTHER" id="PTHR32308:SF0">
    <property type="entry name" value="HPCH_HPAI ALDOLASE_CITRATE LYASE DOMAIN-CONTAINING PROTEIN"/>
    <property type="match status" value="1"/>
</dbReference>
<dbReference type="Pfam" id="PF03328">
    <property type="entry name" value="HpcH_HpaI"/>
    <property type="match status" value="1"/>
</dbReference>
<dbReference type="PANTHER" id="PTHR32308">
    <property type="entry name" value="LYASE BETA SUBUNIT, PUTATIVE (AFU_ORTHOLOGUE AFUA_4G13030)-RELATED"/>
    <property type="match status" value="1"/>
</dbReference>
<protein>
    <submittedName>
        <fullName evidence="7">Citrate lyase beta subunit</fullName>
    </submittedName>
    <submittedName>
        <fullName evidence="8">CoA ester lyase</fullName>
    </submittedName>
</protein>
<feature type="binding site" evidence="4">
    <location>
        <position position="74"/>
    </location>
    <ligand>
        <name>substrate</name>
    </ligand>
</feature>
<dbReference type="PIRSF" id="PIRSF015582">
    <property type="entry name" value="Cit_lyase_B"/>
    <property type="match status" value="1"/>
</dbReference>
<dbReference type="GO" id="GO:0000287">
    <property type="term" value="F:magnesium ion binding"/>
    <property type="evidence" value="ECO:0007669"/>
    <property type="project" value="TreeGrafter"/>
</dbReference>
<evidence type="ECO:0000313" key="9">
    <source>
        <dbReference type="Proteomes" id="UP000308000"/>
    </source>
</evidence>
<reference evidence="8 9" key="1">
    <citation type="submission" date="2019-04" db="EMBL/GenBank/DDBJ databases">
        <title>Deinococcus metalilatus MA1002 mutant No.5.</title>
        <authorList>
            <person name="Park W."/>
            <person name="Park C."/>
        </authorList>
    </citation>
    <scope>NUCLEOTIDE SEQUENCE [LARGE SCALE GENOMIC DNA]</scope>
    <source>
        <strain evidence="8 9">MA1002-m5</strain>
    </source>
</reference>
<evidence type="ECO:0000256" key="4">
    <source>
        <dbReference type="PIRSR" id="PIRSR015582-1"/>
    </source>
</evidence>
<feature type="binding site" evidence="4">
    <location>
        <position position="135"/>
    </location>
    <ligand>
        <name>substrate</name>
    </ligand>
</feature>
<dbReference type="GO" id="GO:0006107">
    <property type="term" value="P:oxaloacetate metabolic process"/>
    <property type="evidence" value="ECO:0007669"/>
    <property type="project" value="TreeGrafter"/>
</dbReference>
<dbReference type="Proteomes" id="UP000308000">
    <property type="component" value="Unassembled WGS sequence"/>
</dbReference>
<organism evidence="8 9">
    <name type="scientific">Deinococcus metallilatus</name>
    <dbReference type="NCBI Taxonomy" id="1211322"/>
    <lineage>
        <taxon>Bacteria</taxon>
        <taxon>Thermotogati</taxon>
        <taxon>Deinococcota</taxon>
        <taxon>Deinococci</taxon>
        <taxon>Deinococcales</taxon>
        <taxon>Deinococcaceae</taxon>
        <taxon>Deinococcus</taxon>
    </lineage>
</organism>
<dbReference type="Gene3D" id="3.20.20.60">
    <property type="entry name" value="Phosphoenolpyruvate-binding domains"/>
    <property type="match status" value="1"/>
</dbReference>
<dbReference type="Proteomes" id="UP000536909">
    <property type="component" value="Unassembled WGS sequence"/>
</dbReference>
<sequence length="298" mass="31950">MTTLHHDDPPGTLAAMLFIPASDERKLDKIPSLPARAVLLDLEDGVAPNAKADARALLAGHPLVSRPEQRVWVRVNSAETAHLKADLEAAVRAGVHGINLPKVEGAAELHALDWFLTQLEGERTLPRLPVMATIETARGLENVLDIARATSRMHSLCFGSADYSRDLGLSWPPPEEPSPTLTLARARLVQASRAAGLHAPHDGASSEFRDLDRLRAQVQQAKALGFGGKHAIHPAQLPVIEAVFAPQDAELAWAEKTYAAFQEAVRSGQGAVNVGGQMVDAPIAERARQLLLAAGRTL</sequence>
<dbReference type="GO" id="GO:0016829">
    <property type="term" value="F:lyase activity"/>
    <property type="evidence" value="ECO:0007669"/>
    <property type="project" value="UniProtKB-KW"/>
</dbReference>
<keyword evidence="2 5" id="KW-0479">Metal-binding</keyword>
<keyword evidence="3 5" id="KW-0460">Magnesium</keyword>
<keyword evidence="10" id="KW-1185">Reference proteome</keyword>
<evidence type="ECO:0000259" key="6">
    <source>
        <dbReference type="Pfam" id="PF03328"/>
    </source>
</evidence>
<dbReference type="InterPro" id="IPR005000">
    <property type="entry name" value="Aldolase/citrate-lyase_domain"/>
</dbReference>
<evidence type="ECO:0000256" key="5">
    <source>
        <dbReference type="PIRSR" id="PIRSR015582-2"/>
    </source>
</evidence>
<dbReference type="InterPro" id="IPR015813">
    <property type="entry name" value="Pyrv/PenolPyrv_kinase-like_dom"/>
</dbReference>
<feature type="domain" description="HpcH/HpaI aldolase/citrate lyase" evidence="6">
    <location>
        <begin position="15"/>
        <end position="234"/>
    </location>
</feature>
<proteinExistence type="predicted"/>
<dbReference type="InterPro" id="IPR011206">
    <property type="entry name" value="Citrate_lyase_beta/mcl1/mcl2"/>
</dbReference>
<keyword evidence="8" id="KW-0456">Lyase</keyword>
<dbReference type="AlphaFoldDB" id="A0AAJ5FC86"/>
<reference evidence="7 10" key="2">
    <citation type="submission" date="2020-08" db="EMBL/GenBank/DDBJ databases">
        <title>Genomic Encyclopedia of Type Strains, Phase IV (KMG-IV): sequencing the most valuable type-strain genomes for metagenomic binning, comparative biology and taxonomic classification.</title>
        <authorList>
            <person name="Goeker M."/>
        </authorList>
    </citation>
    <scope>NUCLEOTIDE SEQUENCE [LARGE SCALE GENOMIC DNA]</scope>
    <source>
        <strain evidence="7 10">DSM 105434</strain>
    </source>
</reference>
<evidence type="ECO:0000313" key="8">
    <source>
        <dbReference type="EMBL" id="TLK32163.1"/>
    </source>
</evidence>
<dbReference type="EMBL" id="JACHFV010000001">
    <property type="protein sequence ID" value="MBB5293463.1"/>
    <property type="molecule type" value="Genomic_DNA"/>
</dbReference>
<comment type="caution">
    <text evidence="8">The sequence shown here is derived from an EMBL/GenBank/DDBJ whole genome shotgun (WGS) entry which is preliminary data.</text>
</comment>
<evidence type="ECO:0000313" key="7">
    <source>
        <dbReference type="EMBL" id="MBB5293463.1"/>
    </source>
</evidence>
<dbReference type="RefSeq" id="WP_129117161.1">
    <property type="nucleotide sequence ID" value="NZ_BSUI01000012.1"/>
</dbReference>
<evidence type="ECO:0000256" key="2">
    <source>
        <dbReference type="ARBA" id="ARBA00022723"/>
    </source>
</evidence>
<dbReference type="InterPro" id="IPR040442">
    <property type="entry name" value="Pyrv_kinase-like_dom_sf"/>
</dbReference>
<evidence type="ECO:0000313" key="10">
    <source>
        <dbReference type="Proteomes" id="UP000536909"/>
    </source>
</evidence>
<feature type="binding site" evidence="5">
    <location>
        <position position="162"/>
    </location>
    <ligand>
        <name>Mg(2+)</name>
        <dbReference type="ChEBI" id="CHEBI:18420"/>
    </ligand>
</feature>
<comment type="cofactor">
    <cofactor evidence="1">
        <name>Mg(2+)</name>
        <dbReference type="ChEBI" id="CHEBI:18420"/>
    </cofactor>
</comment>
<accession>A0AAJ5FC86</accession>
<dbReference type="EMBL" id="VBRC01000001">
    <property type="protein sequence ID" value="TLK32163.1"/>
    <property type="molecule type" value="Genomic_DNA"/>
</dbReference>
<evidence type="ECO:0000256" key="1">
    <source>
        <dbReference type="ARBA" id="ARBA00001946"/>
    </source>
</evidence>